<dbReference type="EMBL" id="JBBPBM010000128">
    <property type="protein sequence ID" value="KAK8505271.1"/>
    <property type="molecule type" value="Genomic_DNA"/>
</dbReference>
<protein>
    <submittedName>
        <fullName evidence="2">Uncharacterized protein</fullName>
    </submittedName>
</protein>
<accession>A0ABR2BEF5</accession>
<dbReference type="PANTHER" id="PTHR36722">
    <property type="entry name" value="TYPE 2 DNA TOPOISOMERASE 6 SUBUNIT B-LIKE"/>
    <property type="match status" value="1"/>
</dbReference>
<comment type="caution">
    <text evidence="2">The sequence shown here is derived from an EMBL/GenBank/DDBJ whole genome shotgun (WGS) entry which is preliminary data.</text>
</comment>
<reference evidence="2 3" key="1">
    <citation type="journal article" date="2024" name="G3 (Bethesda)">
        <title>Genome assembly of Hibiscus sabdariffa L. provides insights into metabolisms of medicinal natural products.</title>
        <authorList>
            <person name="Kim T."/>
        </authorList>
    </citation>
    <scope>NUCLEOTIDE SEQUENCE [LARGE SCALE GENOMIC DNA]</scope>
    <source>
        <strain evidence="2">TK-2024</strain>
        <tissue evidence="2">Old leaves</tissue>
    </source>
</reference>
<gene>
    <name evidence="2" type="ORF">V6N12_067240</name>
</gene>
<dbReference type="Proteomes" id="UP001472677">
    <property type="component" value="Unassembled WGS sequence"/>
</dbReference>
<feature type="region of interest" description="Disordered" evidence="1">
    <location>
        <begin position="158"/>
        <end position="183"/>
    </location>
</feature>
<proteinExistence type="predicted"/>
<evidence type="ECO:0000256" key="1">
    <source>
        <dbReference type="SAM" id="MobiDB-lite"/>
    </source>
</evidence>
<organism evidence="2 3">
    <name type="scientific">Hibiscus sabdariffa</name>
    <name type="common">roselle</name>
    <dbReference type="NCBI Taxonomy" id="183260"/>
    <lineage>
        <taxon>Eukaryota</taxon>
        <taxon>Viridiplantae</taxon>
        <taxon>Streptophyta</taxon>
        <taxon>Embryophyta</taxon>
        <taxon>Tracheophyta</taxon>
        <taxon>Spermatophyta</taxon>
        <taxon>Magnoliopsida</taxon>
        <taxon>eudicotyledons</taxon>
        <taxon>Gunneridae</taxon>
        <taxon>Pentapetalae</taxon>
        <taxon>rosids</taxon>
        <taxon>malvids</taxon>
        <taxon>Malvales</taxon>
        <taxon>Malvaceae</taxon>
        <taxon>Malvoideae</taxon>
        <taxon>Hibiscus</taxon>
    </lineage>
</organism>
<sequence>MESQRGPGLIVKAVLAISELTESPCFGLHRNKTEFILISSYIYSLTCVTKVIIYPRKYKHQPDRHLIKKTVKLAFDDFKGKYTGFLLTAHVVKICCHAPDLASSIAGIILSSNDLEFQSRYDLFFELSQSQEIGRQTIEDCIKGKIISVIETNDRNPKKSKEAAPLLFEDNRPQDMEPIPYSEQYEGGKVSVLPYKTGKTNSYSP</sequence>
<dbReference type="PANTHER" id="PTHR36722:SF1">
    <property type="entry name" value="TYPE 2 DNA TOPOISOMERASE 6 SUBUNIT B-LIKE"/>
    <property type="match status" value="1"/>
</dbReference>
<name>A0ABR2BEF5_9ROSI</name>
<evidence type="ECO:0000313" key="3">
    <source>
        <dbReference type="Proteomes" id="UP001472677"/>
    </source>
</evidence>
<keyword evidence="3" id="KW-1185">Reference proteome</keyword>
<evidence type="ECO:0000313" key="2">
    <source>
        <dbReference type="EMBL" id="KAK8505271.1"/>
    </source>
</evidence>
<dbReference type="InterPro" id="IPR034566">
    <property type="entry name" value="MTOPVIB_plant"/>
</dbReference>